<feature type="domain" description="Histidine kinase" evidence="16">
    <location>
        <begin position="311"/>
        <end position="523"/>
    </location>
</feature>
<dbReference type="PROSITE" id="PS50885">
    <property type="entry name" value="HAMP"/>
    <property type="match status" value="1"/>
</dbReference>
<accession>A0ABT5KIX2</accession>
<evidence type="ECO:0000256" key="11">
    <source>
        <dbReference type="ARBA" id="ARBA00022840"/>
    </source>
</evidence>
<dbReference type="InterPro" id="IPR036097">
    <property type="entry name" value="HisK_dim/P_sf"/>
</dbReference>
<keyword evidence="10" id="KW-0418">Kinase</keyword>
<keyword evidence="13" id="KW-0902">Two-component regulatory system</keyword>
<evidence type="ECO:0000259" key="17">
    <source>
        <dbReference type="PROSITE" id="PS50885"/>
    </source>
</evidence>
<evidence type="ECO:0000256" key="12">
    <source>
        <dbReference type="ARBA" id="ARBA00022989"/>
    </source>
</evidence>
<evidence type="ECO:0000256" key="6">
    <source>
        <dbReference type="ARBA" id="ARBA00022553"/>
    </source>
</evidence>
<keyword evidence="11 18" id="KW-0067">ATP-binding</keyword>
<evidence type="ECO:0000256" key="2">
    <source>
        <dbReference type="ARBA" id="ARBA00004429"/>
    </source>
</evidence>
<keyword evidence="6" id="KW-0597">Phosphoprotein</keyword>
<proteinExistence type="predicted"/>
<evidence type="ECO:0000259" key="16">
    <source>
        <dbReference type="PROSITE" id="PS50109"/>
    </source>
</evidence>
<sequence>MRREPERAMTVGGSAGHSSGTVGGRGWLQRFVAFLFDSLQGRFVLAMLGSLVLVQLLINLLWYKQLEQRTTRQTELAAHHVASGALGALRALRELPATYRPLLIEQLRTMGGTRFLVFFNNAEVAVQPLPEQALARLLESRVRQELLNQLAPGTRLRVTLASPVGLKVAPSGALLADLPDSWVDPSLLDAERPAPFLVIQAETEPGQWLYLSSAMPDPYFLEQLEFFTWQRIVPQLLTLGLALLMTLITARALTSPLRGLSRAAARVGRRANPKPLTVTGTAEVRRAIEAFNEMQERIRRYLSDRERLFASISHDLRTPITRLRLRSELLDDLAVQDEFHEDLDELDMMVKTALQIVKDTDIHENRVPVRIDLVLQKMVRDARMAGQQIELSEQPLTVFGKPLALKRALGNLIDNAMFYGANAGHTGLHKAELTMSEGAPGSAEQGQVLLTVRDFGPGVPDSALAKLGQPYTRLAHGAKMREEGLGLGLSIVRDIVADHGGALRFRNHPQGGFEVRVALPAHPVPEATPINTP</sequence>
<evidence type="ECO:0000313" key="18">
    <source>
        <dbReference type="EMBL" id="MDC8773841.1"/>
    </source>
</evidence>
<evidence type="ECO:0000256" key="13">
    <source>
        <dbReference type="ARBA" id="ARBA00023012"/>
    </source>
</evidence>
<dbReference type="Gene3D" id="3.30.565.10">
    <property type="entry name" value="Histidine kinase-like ATPase, C-terminal domain"/>
    <property type="match status" value="1"/>
</dbReference>
<dbReference type="Pfam" id="PF02518">
    <property type="entry name" value="HATPase_c"/>
    <property type="match status" value="1"/>
</dbReference>
<dbReference type="EC" id="2.7.13.3" evidence="3"/>
<dbReference type="Gene3D" id="1.10.287.130">
    <property type="match status" value="1"/>
</dbReference>
<evidence type="ECO:0000256" key="14">
    <source>
        <dbReference type="ARBA" id="ARBA00023136"/>
    </source>
</evidence>
<dbReference type="PANTHER" id="PTHR44936:SF5">
    <property type="entry name" value="SENSOR HISTIDINE KINASE ENVZ"/>
    <property type="match status" value="1"/>
</dbReference>
<keyword evidence="8 15" id="KW-0812">Transmembrane</keyword>
<name>A0ABT5KIX2_9BURK</name>
<dbReference type="PROSITE" id="PS50109">
    <property type="entry name" value="HIS_KIN"/>
    <property type="match status" value="1"/>
</dbReference>
<comment type="subcellular location">
    <subcellularLocation>
        <location evidence="2">Cell inner membrane</location>
        <topology evidence="2">Multi-pass membrane protein</topology>
    </subcellularLocation>
</comment>
<keyword evidence="9" id="KW-0547">Nucleotide-binding</keyword>
<dbReference type="RefSeq" id="WP_273601942.1">
    <property type="nucleotide sequence ID" value="NZ_JAQQXT010000015.1"/>
</dbReference>
<protein>
    <recommendedName>
        <fullName evidence="3">histidine kinase</fullName>
        <ecNumber evidence="3">2.7.13.3</ecNumber>
    </recommendedName>
</protein>
<evidence type="ECO:0000256" key="5">
    <source>
        <dbReference type="ARBA" id="ARBA00022519"/>
    </source>
</evidence>
<organism evidence="18 19">
    <name type="scientific">Roseateles albus</name>
    <dbReference type="NCBI Taxonomy" id="2987525"/>
    <lineage>
        <taxon>Bacteria</taxon>
        <taxon>Pseudomonadati</taxon>
        <taxon>Pseudomonadota</taxon>
        <taxon>Betaproteobacteria</taxon>
        <taxon>Burkholderiales</taxon>
        <taxon>Sphaerotilaceae</taxon>
        <taxon>Roseateles</taxon>
    </lineage>
</organism>
<keyword evidence="19" id="KW-1185">Reference proteome</keyword>
<dbReference type="PANTHER" id="PTHR44936">
    <property type="entry name" value="SENSOR PROTEIN CREC"/>
    <property type="match status" value="1"/>
</dbReference>
<keyword evidence="7" id="KW-0808">Transferase</keyword>
<dbReference type="SMART" id="SM00388">
    <property type="entry name" value="HisKA"/>
    <property type="match status" value="1"/>
</dbReference>
<keyword evidence="4" id="KW-1003">Cell membrane</keyword>
<evidence type="ECO:0000256" key="1">
    <source>
        <dbReference type="ARBA" id="ARBA00000085"/>
    </source>
</evidence>
<dbReference type="InterPro" id="IPR004358">
    <property type="entry name" value="Sig_transdc_His_kin-like_C"/>
</dbReference>
<dbReference type="SMART" id="SM00304">
    <property type="entry name" value="HAMP"/>
    <property type="match status" value="1"/>
</dbReference>
<dbReference type="Pfam" id="PF00672">
    <property type="entry name" value="HAMP"/>
    <property type="match status" value="1"/>
</dbReference>
<reference evidence="18 19" key="1">
    <citation type="submission" date="2022-10" db="EMBL/GenBank/DDBJ databases">
        <title>Paucibacter sp. hw1 Genome sequencing.</title>
        <authorList>
            <person name="Park S."/>
        </authorList>
    </citation>
    <scope>NUCLEOTIDE SEQUENCE [LARGE SCALE GENOMIC DNA]</scope>
    <source>
        <strain evidence="19">hw1</strain>
    </source>
</reference>
<dbReference type="InterPro" id="IPR003660">
    <property type="entry name" value="HAMP_dom"/>
</dbReference>
<dbReference type="CDD" id="cd00075">
    <property type="entry name" value="HATPase"/>
    <property type="match status" value="1"/>
</dbReference>
<comment type="catalytic activity">
    <reaction evidence="1">
        <text>ATP + protein L-histidine = ADP + protein N-phospho-L-histidine.</text>
        <dbReference type="EC" id="2.7.13.3"/>
    </reaction>
</comment>
<dbReference type="SMART" id="SM00387">
    <property type="entry name" value="HATPase_c"/>
    <property type="match status" value="1"/>
</dbReference>
<gene>
    <name evidence="18" type="ORF">PRZ03_19920</name>
</gene>
<feature type="domain" description="HAMP" evidence="17">
    <location>
        <begin position="251"/>
        <end position="303"/>
    </location>
</feature>
<dbReference type="InterPro" id="IPR036890">
    <property type="entry name" value="HATPase_C_sf"/>
</dbReference>
<dbReference type="InterPro" id="IPR005467">
    <property type="entry name" value="His_kinase_dom"/>
</dbReference>
<evidence type="ECO:0000256" key="9">
    <source>
        <dbReference type="ARBA" id="ARBA00022741"/>
    </source>
</evidence>
<evidence type="ECO:0000256" key="7">
    <source>
        <dbReference type="ARBA" id="ARBA00022679"/>
    </source>
</evidence>
<evidence type="ECO:0000313" key="19">
    <source>
        <dbReference type="Proteomes" id="UP001221189"/>
    </source>
</evidence>
<evidence type="ECO:0000256" key="8">
    <source>
        <dbReference type="ARBA" id="ARBA00022692"/>
    </source>
</evidence>
<dbReference type="InterPro" id="IPR003594">
    <property type="entry name" value="HATPase_dom"/>
</dbReference>
<dbReference type="GO" id="GO:0005524">
    <property type="term" value="F:ATP binding"/>
    <property type="evidence" value="ECO:0007669"/>
    <property type="project" value="UniProtKB-KW"/>
</dbReference>
<feature type="transmembrane region" description="Helical" evidence="15">
    <location>
        <begin position="43"/>
        <end position="63"/>
    </location>
</feature>
<dbReference type="InterPro" id="IPR003661">
    <property type="entry name" value="HisK_dim/P_dom"/>
</dbReference>
<evidence type="ECO:0000256" key="10">
    <source>
        <dbReference type="ARBA" id="ARBA00022777"/>
    </source>
</evidence>
<dbReference type="CDD" id="cd00082">
    <property type="entry name" value="HisKA"/>
    <property type="match status" value="1"/>
</dbReference>
<dbReference type="InterPro" id="IPR050980">
    <property type="entry name" value="2C_sensor_his_kinase"/>
</dbReference>
<dbReference type="PRINTS" id="PR00344">
    <property type="entry name" value="BCTRLSENSOR"/>
</dbReference>
<dbReference type="Proteomes" id="UP001221189">
    <property type="component" value="Unassembled WGS sequence"/>
</dbReference>
<dbReference type="SUPFAM" id="SSF47384">
    <property type="entry name" value="Homodimeric domain of signal transducing histidine kinase"/>
    <property type="match status" value="1"/>
</dbReference>
<feature type="transmembrane region" description="Helical" evidence="15">
    <location>
        <begin position="236"/>
        <end position="253"/>
    </location>
</feature>
<evidence type="ECO:0000256" key="3">
    <source>
        <dbReference type="ARBA" id="ARBA00012438"/>
    </source>
</evidence>
<keyword evidence="14 15" id="KW-0472">Membrane</keyword>
<dbReference type="SUPFAM" id="SSF55874">
    <property type="entry name" value="ATPase domain of HSP90 chaperone/DNA topoisomerase II/histidine kinase"/>
    <property type="match status" value="1"/>
</dbReference>
<dbReference type="EMBL" id="JAQQXT010000015">
    <property type="protein sequence ID" value="MDC8773841.1"/>
    <property type="molecule type" value="Genomic_DNA"/>
</dbReference>
<dbReference type="Pfam" id="PF00512">
    <property type="entry name" value="HisKA"/>
    <property type="match status" value="1"/>
</dbReference>
<keyword evidence="12 15" id="KW-1133">Transmembrane helix</keyword>
<comment type="caution">
    <text evidence="18">The sequence shown here is derived from an EMBL/GenBank/DDBJ whole genome shotgun (WGS) entry which is preliminary data.</text>
</comment>
<keyword evidence="5" id="KW-0997">Cell inner membrane</keyword>
<evidence type="ECO:0000256" key="4">
    <source>
        <dbReference type="ARBA" id="ARBA00022475"/>
    </source>
</evidence>
<evidence type="ECO:0000256" key="15">
    <source>
        <dbReference type="SAM" id="Phobius"/>
    </source>
</evidence>